<comment type="caution">
    <text evidence="1">The sequence shown here is derived from an EMBL/GenBank/DDBJ whole genome shotgun (WGS) entry which is preliminary data.</text>
</comment>
<dbReference type="PATRIC" id="fig|285983.3.peg.609"/>
<accession>A0A0D6ZAL8</accession>
<organism evidence="1 2">
    <name type="scientific">Mesobacillus subterraneus</name>
    <dbReference type="NCBI Taxonomy" id="285983"/>
    <lineage>
        <taxon>Bacteria</taxon>
        <taxon>Bacillati</taxon>
        <taxon>Bacillota</taxon>
        <taxon>Bacilli</taxon>
        <taxon>Bacillales</taxon>
        <taxon>Bacillaceae</taxon>
        <taxon>Mesobacillus</taxon>
    </lineage>
</organism>
<dbReference type="AlphaFoldDB" id="A0A0D6ZAL8"/>
<dbReference type="EMBL" id="JXIQ01000080">
    <property type="protein sequence ID" value="KIY22096.1"/>
    <property type="molecule type" value="Genomic_DNA"/>
</dbReference>
<keyword evidence="2" id="KW-1185">Reference proteome</keyword>
<evidence type="ECO:0000313" key="2">
    <source>
        <dbReference type="Proteomes" id="UP000032512"/>
    </source>
</evidence>
<protein>
    <submittedName>
        <fullName evidence="1">Uncharacterized protein</fullName>
    </submittedName>
</protein>
<proteinExistence type="predicted"/>
<name>A0A0D6ZAL8_9BACI</name>
<gene>
    <name evidence="1" type="ORF">UB32_10260</name>
</gene>
<evidence type="ECO:0000313" key="1">
    <source>
        <dbReference type="EMBL" id="KIY22096.1"/>
    </source>
</evidence>
<dbReference type="Proteomes" id="UP000032512">
    <property type="component" value="Unassembled WGS sequence"/>
</dbReference>
<sequence length="66" mass="7851">MKEQLGDDPAAFFYGENQQGESNYTRKYREGYTCLFNDMSGFEKERGLHKMQYFSRKVKVNIIQNI</sequence>
<reference evidence="1 2" key="1">
    <citation type="submission" date="2015-01" db="EMBL/GenBank/DDBJ databases">
        <title>Draft genome sequences of the supercritical CO2 tolerant bacteria Bacillus subterraneus MITOT1 and Bacillus cereus MIT0214.</title>
        <authorList>
            <person name="Peet K.C."/>
            <person name="Thompson J.R."/>
        </authorList>
    </citation>
    <scope>NUCLEOTIDE SEQUENCE [LARGE SCALE GENOMIC DNA]</scope>
    <source>
        <strain evidence="1 2">MITOT1</strain>
    </source>
</reference>